<dbReference type="EMBL" id="LT629772">
    <property type="protein sequence ID" value="SDS05249.1"/>
    <property type="molecule type" value="Genomic_DNA"/>
</dbReference>
<dbReference type="RefSeq" id="WP_091520027.1">
    <property type="nucleotide sequence ID" value="NZ_LT629772.1"/>
</dbReference>
<feature type="binding site" evidence="1">
    <location>
        <position position="12"/>
    </location>
    <ligand>
        <name>Zn(2+)</name>
        <dbReference type="ChEBI" id="CHEBI:29105"/>
    </ligand>
</feature>
<dbReference type="GO" id="GO:0046872">
    <property type="term" value="F:metal ion binding"/>
    <property type="evidence" value="ECO:0007669"/>
    <property type="project" value="UniProtKB-KW"/>
</dbReference>
<evidence type="ECO:0000256" key="1">
    <source>
        <dbReference type="PIRSR" id="PIRSR018249-1"/>
    </source>
</evidence>
<dbReference type="GO" id="GO:0032259">
    <property type="term" value="P:methylation"/>
    <property type="evidence" value="ECO:0007669"/>
    <property type="project" value="UniProtKB-KW"/>
</dbReference>
<feature type="binding site" evidence="2">
    <location>
        <begin position="105"/>
        <end position="106"/>
    </location>
    <ligand>
        <name>S-adenosyl-L-methionine</name>
        <dbReference type="ChEBI" id="CHEBI:59789"/>
    </ligand>
</feature>
<dbReference type="Pfam" id="PF21302">
    <property type="entry name" value="Zn_ribbon_RlmA"/>
    <property type="match status" value="1"/>
</dbReference>
<dbReference type="InterPro" id="IPR016718">
    <property type="entry name" value="rRNA_m1G-MeTrfase_A_prd"/>
</dbReference>
<feature type="binding site" evidence="1">
    <location>
        <position position="15"/>
    </location>
    <ligand>
        <name>Zn(2+)</name>
        <dbReference type="ChEBI" id="CHEBI:29105"/>
    </ligand>
</feature>
<reference evidence="4 5" key="1">
    <citation type="submission" date="2016-10" db="EMBL/GenBank/DDBJ databases">
        <authorList>
            <person name="de Groot N.N."/>
        </authorList>
    </citation>
    <scope>NUCLEOTIDE SEQUENCE [LARGE SCALE GENOMIC DNA]</scope>
    <source>
        <strain evidence="4 5">DSM 21800</strain>
    </source>
</reference>
<keyword evidence="4" id="KW-0489">Methyltransferase</keyword>
<dbReference type="AlphaFoldDB" id="A0A1H1P3R0"/>
<dbReference type="STRING" id="630515.SAMN04489812_0734"/>
<keyword evidence="5" id="KW-1185">Reference proteome</keyword>
<feature type="binding site" evidence="1">
    <location>
        <position position="32"/>
    </location>
    <ligand>
        <name>Zn(2+)</name>
        <dbReference type="ChEBI" id="CHEBI:29105"/>
    </ligand>
</feature>
<dbReference type="SUPFAM" id="SSF53335">
    <property type="entry name" value="S-adenosyl-L-methionine-dependent methyltransferases"/>
    <property type="match status" value="1"/>
</dbReference>
<feature type="binding site" evidence="1">
    <location>
        <position position="28"/>
    </location>
    <ligand>
        <name>Zn(2+)</name>
        <dbReference type="ChEBI" id="CHEBI:29105"/>
    </ligand>
</feature>
<feature type="binding site" evidence="2">
    <location>
        <position position="193"/>
    </location>
    <ligand>
        <name>S-adenosyl-L-methionine</name>
        <dbReference type="ChEBI" id="CHEBI:59789"/>
    </ligand>
</feature>
<evidence type="ECO:0000313" key="5">
    <source>
        <dbReference type="Proteomes" id="UP000199103"/>
    </source>
</evidence>
<keyword evidence="2" id="KW-0949">S-adenosyl-L-methionine</keyword>
<dbReference type="InterPro" id="IPR029063">
    <property type="entry name" value="SAM-dependent_MTases_sf"/>
</dbReference>
<evidence type="ECO:0000259" key="3">
    <source>
        <dbReference type="Pfam" id="PF21302"/>
    </source>
</evidence>
<organism evidence="4 5">
    <name type="scientific">Microlunatus soli</name>
    <dbReference type="NCBI Taxonomy" id="630515"/>
    <lineage>
        <taxon>Bacteria</taxon>
        <taxon>Bacillati</taxon>
        <taxon>Actinomycetota</taxon>
        <taxon>Actinomycetes</taxon>
        <taxon>Propionibacteriales</taxon>
        <taxon>Propionibacteriaceae</taxon>
        <taxon>Microlunatus</taxon>
    </lineage>
</organism>
<protein>
    <submittedName>
        <fullName evidence="4">23S rRNA m(1)G-748 methyltransferase</fullName>
    </submittedName>
</protein>
<evidence type="ECO:0000256" key="2">
    <source>
        <dbReference type="PIRSR" id="PIRSR018249-2"/>
    </source>
</evidence>
<dbReference type="PIRSF" id="PIRSF018249">
    <property type="entry name" value="MyrA_prd"/>
    <property type="match status" value="1"/>
</dbReference>
<evidence type="ECO:0000313" key="4">
    <source>
        <dbReference type="EMBL" id="SDS05249.1"/>
    </source>
</evidence>
<gene>
    <name evidence="4" type="ORF">SAMN04489812_0734</name>
</gene>
<dbReference type="Proteomes" id="UP000199103">
    <property type="component" value="Chromosome I"/>
</dbReference>
<keyword evidence="4" id="KW-0808">Transferase</keyword>
<dbReference type="InterPro" id="IPR048647">
    <property type="entry name" value="RlmA_N"/>
</dbReference>
<dbReference type="GO" id="GO:0008168">
    <property type="term" value="F:methyltransferase activity"/>
    <property type="evidence" value="ECO:0007669"/>
    <property type="project" value="UniProtKB-KW"/>
</dbReference>
<keyword evidence="1" id="KW-0479">Metal-binding</keyword>
<proteinExistence type="predicted"/>
<sequence length="283" mass="30810">MSLSAVADLLTCPNCHRPLSIMDRTVRCPTGHSFDLARQGYVNLLTGRQPANADSPEMITARDRFLGADHYRALADAIADRAAAAVDGLPAEQGRPRLAETGAGTGYYLATVLDRITDATGIATDISVPACRRAARAHARIGAVVADTWAGLPIADGHIDLLMVIFAPRNPPEFARLLAPGGRLIVVTPGPDHLRQLREPLGLLGIEADKQDRLQATMSAHLEPVQRDRLRYRLRLADDELIALVTMGPNAHHTDERIAERVRALQPPVEVDVDVWISEFAQR</sequence>
<keyword evidence="1" id="KW-0862">Zinc</keyword>
<accession>A0A1H1P3R0</accession>
<dbReference type="Gene3D" id="3.40.50.150">
    <property type="entry name" value="Vaccinia Virus protein VP39"/>
    <property type="match status" value="1"/>
</dbReference>
<dbReference type="OrthoDB" id="108476at2"/>
<feature type="binding site" evidence="2">
    <location>
        <position position="71"/>
    </location>
    <ligand>
        <name>S-adenosyl-L-methionine</name>
        <dbReference type="ChEBI" id="CHEBI:59789"/>
    </ligand>
</feature>
<name>A0A1H1P3R0_9ACTN</name>
<feature type="domain" description="23S rRNA (guanine(745)-N(1))-methyltransferase N-terminal" evidence="3">
    <location>
        <begin position="11"/>
        <end position="45"/>
    </location>
</feature>